<dbReference type="InterPro" id="IPR040783">
    <property type="entry name" value="VLRF1"/>
</dbReference>
<dbReference type="OrthoDB" id="3728778at2"/>
<proteinExistence type="predicted"/>
<accession>A0A368VGX1</accession>
<evidence type="ECO:0000313" key="4">
    <source>
        <dbReference type="Proteomes" id="UP000253495"/>
    </source>
</evidence>
<feature type="domain" description="Actinobacteria/chloroflexi VLRF1 release factor" evidence="2">
    <location>
        <begin position="87"/>
        <end position="219"/>
    </location>
</feature>
<dbReference type="RefSeq" id="WP_114454135.1">
    <property type="nucleotide sequence ID" value="NZ_QPJC01000011.1"/>
</dbReference>
<evidence type="ECO:0000313" key="3">
    <source>
        <dbReference type="EMBL" id="RCW40427.1"/>
    </source>
</evidence>
<dbReference type="SUPFAM" id="SSF53137">
    <property type="entry name" value="Translational machinery components"/>
    <property type="match status" value="1"/>
</dbReference>
<dbReference type="NCBIfam" id="NF041024">
    <property type="entry name" value="acVLRF1_NCBI"/>
    <property type="match status" value="1"/>
</dbReference>
<name>A0A368VGX1_9ACTN</name>
<reference evidence="3 4" key="1">
    <citation type="submission" date="2018-07" db="EMBL/GenBank/DDBJ databases">
        <title>Genomic Encyclopedia of Type Strains, Phase III (KMG-III): the genomes of soil and plant-associated and newly described type strains.</title>
        <authorList>
            <person name="Whitman W."/>
        </authorList>
    </citation>
    <scope>NUCLEOTIDE SEQUENCE [LARGE SCALE GENOMIC DNA]</scope>
    <source>
        <strain evidence="3 4">CECT 8575</strain>
    </source>
</reference>
<sequence length="223" mass="23817">MSRVRQLPGGGRAVEVGAHRLQGWFERFADGHGGASATRIEPRRVQVWADDGALAVVPVAFEALPCPPGDHPGLAVSGLVEHARLPRRIGLVLVRLGAHSVGISSAGEVVASSTDRHPVHGRNKAGGWSQQRFARRRAEQSRRSLQAAADAVVRIVLPERGTLDGLVLGGDRKALATLAEDSRLTELLASAESRVLDVPEPRRAVLDEAARRAIAVEVQVHDP</sequence>
<dbReference type="Pfam" id="PF18859">
    <property type="entry name" value="acVLRF1"/>
    <property type="match status" value="1"/>
</dbReference>
<dbReference type="Proteomes" id="UP000253495">
    <property type="component" value="Unassembled WGS sequence"/>
</dbReference>
<feature type="region of interest" description="Disordered" evidence="1">
    <location>
        <begin position="112"/>
        <end position="132"/>
    </location>
</feature>
<dbReference type="EMBL" id="QPJC01000011">
    <property type="protein sequence ID" value="RCW40427.1"/>
    <property type="molecule type" value="Genomic_DNA"/>
</dbReference>
<evidence type="ECO:0000259" key="2">
    <source>
        <dbReference type="Pfam" id="PF18859"/>
    </source>
</evidence>
<gene>
    <name evidence="3" type="ORF">DFQ14_11176</name>
</gene>
<organism evidence="3 4">
    <name type="scientific">Halopolyspora algeriensis</name>
    <dbReference type="NCBI Taxonomy" id="1500506"/>
    <lineage>
        <taxon>Bacteria</taxon>
        <taxon>Bacillati</taxon>
        <taxon>Actinomycetota</taxon>
        <taxon>Actinomycetes</taxon>
        <taxon>Actinomycetes incertae sedis</taxon>
        <taxon>Halopolyspora</taxon>
    </lineage>
</organism>
<keyword evidence="4" id="KW-1185">Reference proteome</keyword>
<dbReference type="InterPro" id="IPR042226">
    <property type="entry name" value="eFR1_2_sf"/>
</dbReference>
<dbReference type="AlphaFoldDB" id="A0A368VGX1"/>
<dbReference type="Gene3D" id="3.30.420.60">
    <property type="entry name" value="eRF1 domain 2"/>
    <property type="match status" value="1"/>
</dbReference>
<protein>
    <recommendedName>
        <fullName evidence="2">Actinobacteria/chloroflexi VLRF1 release factor domain-containing protein</fullName>
    </recommendedName>
</protein>
<comment type="caution">
    <text evidence="3">The sequence shown here is derived from an EMBL/GenBank/DDBJ whole genome shotgun (WGS) entry which is preliminary data.</text>
</comment>
<evidence type="ECO:0000256" key="1">
    <source>
        <dbReference type="SAM" id="MobiDB-lite"/>
    </source>
</evidence>